<dbReference type="AlphaFoldDB" id="A0A9X2I4R6"/>
<gene>
    <name evidence="2" type="ORF">MKO06_05580</name>
</gene>
<keyword evidence="1" id="KW-0812">Transmembrane</keyword>
<name>A0A9X2I4R6_9FLAO</name>
<keyword evidence="1" id="KW-0472">Membrane</keyword>
<dbReference type="Proteomes" id="UP001155280">
    <property type="component" value="Unassembled WGS sequence"/>
</dbReference>
<organism evidence="2 3">
    <name type="scientific">Christiangramia oceanisediminis</name>
    <dbReference type="NCBI Taxonomy" id="2920386"/>
    <lineage>
        <taxon>Bacteria</taxon>
        <taxon>Pseudomonadati</taxon>
        <taxon>Bacteroidota</taxon>
        <taxon>Flavobacteriia</taxon>
        <taxon>Flavobacteriales</taxon>
        <taxon>Flavobacteriaceae</taxon>
        <taxon>Christiangramia</taxon>
    </lineage>
</organism>
<reference evidence="2" key="1">
    <citation type="submission" date="2022-07" db="EMBL/GenBank/DDBJ databases">
        <title>Gramela sediminis sp. nov., isolated from deep-sea sediment of the Indian Ocean.</title>
        <authorList>
            <person name="Shi H."/>
        </authorList>
    </citation>
    <scope>NUCLEOTIDE SEQUENCE</scope>
    <source>
        <strain evidence="2">GC03-9</strain>
    </source>
</reference>
<protein>
    <submittedName>
        <fullName evidence="2">Uncharacterized protein</fullName>
    </submittedName>
</protein>
<accession>A0A9X2I4R6</accession>
<proteinExistence type="predicted"/>
<keyword evidence="3" id="KW-1185">Reference proteome</keyword>
<sequence length="161" mass="18487">MDIYSLAIGVLLLASFVVPVIYILIDKHLEDTRDKKFIQKIASENNLKLDTLEFHPPLALGLDSAGKKFLVANMKERSDYDIIDLKKVKKAGLNVNHLPETFDNLKKQKVLHLSLQLEITDRASKKEICLYDEDDELSFEPEFKLNIARKWDAMLQKSMLA</sequence>
<feature type="transmembrane region" description="Helical" evidence="1">
    <location>
        <begin position="6"/>
        <end position="25"/>
    </location>
</feature>
<keyword evidence="1" id="KW-1133">Transmembrane helix</keyword>
<evidence type="ECO:0000256" key="1">
    <source>
        <dbReference type="SAM" id="Phobius"/>
    </source>
</evidence>
<dbReference type="EMBL" id="JANCNS010000001">
    <property type="protein sequence ID" value="MCP9199367.1"/>
    <property type="molecule type" value="Genomic_DNA"/>
</dbReference>
<dbReference type="RefSeq" id="WP_241549667.1">
    <property type="nucleotide sequence ID" value="NZ_JANCNS010000001.1"/>
</dbReference>
<evidence type="ECO:0000313" key="2">
    <source>
        <dbReference type="EMBL" id="MCP9199367.1"/>
    </source>
</evidence>
<evidence type="ECO:0000313" key="3">
    <source>
        <dbReference type="Proteomes" id="UP001155280"/>
    </source>
</evidence>
<comment type="caution">
    <text evidence="2">The sequence shown here is derived from an EMBL/GenBank/DDBJ whole genome shotgun (WGS) entry which is preliminary data.</text>
</comment>